<evidence type="ECO:0000256" key="4">
    <source>
        <dbReference type="ARBA" id="ARBA00022519"/>
    </source>
</evidence>
<evidence type="ECO:0000259" key="10">
    <source>
        <dbReference type="Pfam" id="PF04290"/>
    </source>
</evidence>
<keyword evidence="4 9" id="KW-0997">Cell inner membrane</keyword>
<gene>
    <name evidence="11" type="ORF">SAMN04488056_10611</name>
</gene>
<evidence type="ECO:0000313" key="12">
    <source>
        <dbReference type="Proteomes" id="UP000199236"/>
    </source>
</evidence>
<dbReference type="PANTHER" id="PTHR35011:SF2">
    <property type="entry name" value="2,3-DIKETO-L-GULONATE TRAP TRANSPORTER SMALL PERMEASE PROTEIN YIAM"/>
    <property type="match status" value="1"/>
</dbReference>
<feature type="transmembrane region" description="Helical" evidence="9">
    <location>
        <begin position="47"/>
        <end position="64"/>
    </location>
</feature>
<feature type="domain" description="Tripartite ATP-independent periplasmic transporters DctQ component" evidence="10">
    <location>
        <begin position="23"/>
        <end position="154"/>
    </location>
</feature>
<dbReference type="GO" id="GO:0015740">
    <property type="term" value="P:C4-dicarboxylate transport"/>
    <property type="evidence" value="ECO:0007669"/>
    <property type="project" value="TreeGrafter"/>
</dbReference>
<evidence type="ECO:0000256" key="7">
    <source>
        <dbReference type="ARBA" id="ARBA00023136"/>
    </source>
</evidence>
<reference evidence="11 12" key="1">
    <citation type="submission" date="2016-10" db="EMBL/GenBank/DDBJ databases">
        <authorList>
            <person name="de Groot N.N."/>
        </authorList>
    </citation>
    <scope>NUCLEOTIDE SEQUENCE [LARGE SCALE GENOMIC DNA]</scope>
    <source>
        <strain evidence="11 12">CGMCC 1.9157</strain>
    </source>
</reference>
<evidence type="ECO:0000256" key="9">
    <source>
        <dbReference type="RuleBase" id="RU369079"/>
    </source>
</evidence>
<evidence type="ECO:0000256" key="1">
    <source>
        <dbReference type="ARBA" id="ARBA00004429"/>
    </source>
</evidence>
<evidence type="ECO:0000256" key="8">
    <source>
        <dbReference type="ARBA" id="ARBA00038436"/>
    </source>
</evidence>
<dbReference type="STRING" id="655353.SAMN04488056_10611"/>
<comment type="subunit">
    <text evidence="9">The complex comprises the extracytoplasmic solute receptor protein and the two transmembrane proteins.</text>
</comment>
<dbReference type="InterPro" id="IPR055348">
    <property type="entry name" value="DctQ"/>
</dbReference>
<feature type="transmembrane region" description="Helical" evidence="9">
    <location>
        <begin position="85"/>
        <end position="108"/>
    </location>
</feature>
<sequence length="169" mass="18720">MHAIKRWADRILATSCIILCGLLVVAVTWQVVGRFFFNSSGAFSEELSKIMFVWFVLLGAALLFGEKGHMAIEIGLDMMSARKQLIFQIIISLLILGFVTSILLIGGVDAVNRTMRQTNAAIPVIRTGQIYLALPLSGAFSVFYCFYNIWNDFKSLTALGKDQSSKMEG</sequence>
<keyword evidence="5 9" id="KW-0812">Transmembrane</keyword>
<keyword evidence="6 9" id="KW-1133">Transmembrane helix</keyword>
<comment type="function">
    <text evidence="9">Part of the tripartite ATP-independent periplasmic (TRAP) transport system.</text>
</comment>
<dbReference type="GO" id="GO:0022857">
    <property type="term" value="F:transmembrane transporter activity"/>
    <property type="evidence" value="ECO:0007669"/>
    <property type="project" value="UniProtKB-UniRule"/>
</dbReference>
<evidence type="ECO:0000256" key="3">
    <source>
        <dbReference type="ARBA" id="ARBA00022475"/>
    </source>
</evidence>
<dbReference type="Proteomes" id="UP000199236">
    <property type="component" value="Unassembled WGS sequence"/>
</dbReference>
<dbReference type="Pfam" id="PF04290">
    <property type="entry name" value="DctQ"/>
    <property type="match status" value="1"/>
</dbReference>
<dbReference type="InterPro" id="IPR007387">
    <property type="entry name" value="TRAP_DctQ"/>
</dbReference>
<keyword evidence="12" id="KW-1185">Reference proteome</keyword>
<dbReference type="AlphaFoldDB" id="A0A1I5H3T8"/>
<dbReference type="OrthoDB" id="4964541at2"/>
<comment type="subcellular location">
    <subcellularLocation>
        <location evidence="1 9">Cell inner membrane</location>
        <topology evidence="1 9">Multi-pass membrane protein</topology>
    </subcellularLocation>
</comment>
<name>A0A1I5H3T8_9HYPH</name>
<dbReference type="PANTHER" id="PTHR35011">
    <property type="entry name" value="2,3-DIKETO-L-GULONATE TRAP TRANSPORTER SMALL PERMEASE PROTEIN YIAM"/>
    <property type="match status" value="1"/>
</dbReference>
<dbReference type="RefSeq" id="WP_090072745.1">
    <property type="nucleotide sequence ID" value="NZ_FOVR01000006.1"/>
</dbReference>
<keyword evidence="2 9" id="KW-0813">Transport</keyword>
<dbReference type="EMBL" id="FOVR01000006">
    <property type="protein sequence ID" value="SFO42922.1"/>
    <property type="molecule type" value="Genomic_DNA"/>
</dbReference>
<proteinExistence type="inferred from homology"/>
<feature type="transmembrane region" description="Helical" evidence="9">
    <location>
        <begin position="128"/>
        <end position="147"/>
    </location>
</feature>
<evidence type="ECO:0000313" key="11">
    <source>
        <dbReference type="EMBL" id="SFO42922.1"/>
    </source>
</evidence>
<feature type="transmembrane region" description="Helical" evidence="9">
    <location>
        <begin position="12"/>
        <end position="32"/>
    </location>
</feature>
<evidence type="ECO:0000256" key="5">
    <source>
        <dbReference type="ARBA" id="ARBA00022692"/>
    </source>
</evidence>
<keyword evidence="3" id="KW-1003">Cell membrane</keyword>
<accession>A0A1I5H3T8</accession>
<comment type="similarity">
    <text evidence="8 9">Belongs to the TRAP transporter small permease family.</text>
</comment>
<evidence type="ECO:0000256" key="6">
    <source>
        <dbReference type="ARBA" id="ARBA00022989"/>
    </source>
</evidence>
<protein>
    <recommendedName>
        <fullName evidence="9">TRAP transporter small permease protein</fullName>
    </recommendedName>
</protein>
<organism evidence="11 12">
    <name type="scientific">Cohaesibacter marisflavi</name>
    <dbReference type="NCBI Taxonomy" id="655353"/>
    <lineage>
        <taxon>Bacteria</taxon>
        <taxon>Pseudomonadati</taxon>
        <taxon>Pseudomonadota</taxon>
        <taxon>Alphaproteobacteria</taxon>
        <taxon>Hyphomicrobiales</taxon>
        <taxon>Cohaesibacteraceae</taxon>
    </lineage>
</organism>
<keyword evidence="7 9" id="KW-0472">Membrane</keyword>
<evidence type="ECO:0000256" key="2">
    <source>
        <dbReference type="ARBA" id="ARBA00022448"/>
    </source>
</evidence>
<dbReference type="GO" id="GO:0005886">
    <property type="term" value="C:plasma membrane"/>
    <property type="evidence" value="ECO:0007669"/>
    <property type="project" value="UniProtKB-SubCell"/>
</dbReference>